<dbReference type="RefSeq" id="WP_346754713.1">
    <property type="nucleotide sequence ID" value="NZ_JAUJEA010000012.1"/>
</dbReference>
<gene>
    <name evidence="2" type="ORF">QQ008_25085</name>
</gene>
<accession>A0ABT8KZ54</accession>
<reference evidence="2" key="1">
    <citation type="submission" date="2023-06" db="EMBL/GenBank/DDBJ databases">
        <title>Genomic of Parafulvivirga corallium.</title>
        <authorList>
            <person name="Wang G."/>
        </authorList>
    </citation>
    <scope>NUCLEOTIDE SEQUENCE</scope>
    <source>
        <strain evidence="2">BMA10</strain>
    </source>
</reference>
<evidence type="ECO:0000259" key="1">
    <source>
        <dbReference type="Pfam" id="PF09347"/>
    </source>
</evidence>
<sequence length="193" mass="21457">MEIIKPQTGRILNIAKGQLLKIIDLEGKQVADFWAFDSDNHSEFLSAGVTIDCNNKLLISTGDILYSNLYRPLFEITEDTTGLHDLIHPCCRKEMFEHFYSSGNHPSCLDNLNQELTAIGKSIETEINPFNIFMNTRILKNGKVTVEKPVTKPGDYIVLKPLIEHITVLIAACSVDSGNCNGGHCSSIGFEIM</sequence>
<keyword evidence="3" id="KW-1185">Reference proteome</keyword>
<evidence type="ECO:0000313" key="3">
    <source>
        <dbReference type="Proteomes" id="UP001172082"/>
    </source>
</evidence>
<comment type="caution">
    <text evidence="2">The sequence shown here is derived from an EMBL/GenBank/DDBJ whole genome shotgun (WGS) entry which is preliminary data.</text>
</comment>
<organism evidence="2 3">
    <name type="scientific">Splendidivirga corallicola</name>
    <dbReference type="NCBI Taxonomy" id="3051826"/>
    <lineage>
        <taxon>Bacteria</taxon>
        <taxon>Pseudomonadati</taxon>
        <taxon>Bacteroidota</taxon>
        <taxon>Cytophagia</taxon>
        <taxon>Cytophagales</taxon>
        <taxon>Splendidivirgaceae</taxon>
        <taxon>Splendidivirga</taxon>
    </lineage>
</organism>
<dbReference type="Pfam" id="PF09347">
    <property type="entry name" value="DUF1989"/>
    <property type="match status" value="1"/>
</dbReference>
<dbReference type="Proteomes" id="UP001172082">
    <property type="component" value="Unassembled WGS sequence"/>
</dbReference>
<dbReference type="EMBL" id="JAUJEA010000012">
    <property type="protein sequence ID" value="MDN5204690.1"/>
    <property type="molecule type" value="Genomic_DNA"/>
</dbReference>
<feature type="domain" description="DUF1989" evidence="1">
    <location>
        <begin position="3"/>
        <end position="160"/>
    </location>
</feature>
<evidence type="ECO:0000313" key="2">
    <source>
        <dbReference type="EMBL" id="MDN5204690.1"/>
    </source>
</evidence>
<dbReference type="PANTHER" id="PTHR31527:SF0">
    <property type="entry name" value="RE64534P"/>
    <property type="match status" value="1"/>
</dbReference>
<name>A0ABT8KZ54_9BACT</name>
<dbReference type="InterPro" id="IPR018959">
    <property type="entry name" value="DUF1989"/>
</dbReference>
<dbReference type="PANTHER" id="PTHR31527">
    <property type="entry name" value="RE64534P"/>
    <property type="match status" value="1"/>
</dbReference>
<proteinExistence type="predicted"/>
<protein>
    <submittedName>
        <fullName evidence="2">Urea carboxylase-associated family protein</fullName>
    </submittedName>
</protein>